<organism evidence="2 3">
    <name type="scientific">Actinidia rufa</name>
    <dbReference type="NCBI Taxonomy" id="165716"/>
    <lineage>
        <taxon>Eukaryota</taxon>
        <taxon>Viridiplantae</taxon>
        <taxon>Streptophyta</taxon>
        <taxon>Embryophyta</taxon>
        <taxon>Tracheophyta</taxon>
        <taxon>Spermatophyta</taxon>
        <taxon>Magnoliopsida</taxon>
        <taxon>eudicotyledons</taxon>
        <taxon>Gunneridae</taxon>
        <taxon>Pentapetalae</taxon>
        <taxon>asterids</taxon>
        <taxon>Ericales</taxon>
        <taxon>Actinidiaceae</taxon>
        <taxon>Actinidia</taxon>
    </lineage>
</organism>
<dbReference type="AlphaFoldDB" id="A0A7J0H158"/>
<dbReference type="OrthoDB" id="10638733at2759"/>
<evidence type="ECO:0000256" key="1">
    <source>
        <dbReference type="SAM" id="Phobius"/>
    </source>
</evidence>
<proteinExistence type="predicted"/>
<keyword evidence="1" id="KW-0472">Membrane</keyword>
<evidence type="ECO:0000313" key="3">
    <source>
        <dbReference type="Proteomes" id="UP000585474"/>
    </source>
</evidence>
<evidence type="ECO:0000313" key="2">
    <source>
        <dbReference type="EMBL" id="GFZ16755.1"/>
    </source>
</evidence>
<keyword evidence="1" id="KW-0812">Transmembrane</keyword>
<accession>A0A7J0H158</accession>
<gene>
    <name evidence="2" type="ORF">Acr_26g0000250</name>
</gene>
<dbReference type="Proteomes" id="UP000585474">
    <property type="component" value="Unassembled WGS sequence"/>
</dbReference>
<feature type="transmembrane region" description="Helical" evidence="1">
    <location>
        <begin position="21"/>
        <end position="46"/>
    </location>
</feature>
<protein>
    <submittedName>
        <fullName evidence="2">Uncharacterized protein</fullName>
    </submittedName>
</protein>
<dbReference type="EMBL" id="BJWL01000026">
    <property type="protein sequence ID" value="GFZ16755.1"/>
    <property type="molecule type" value="Genomic_DNA"/>
</dbReference>
<reference evidence="2 3" key="1">
    <citation type="submission" date="2019-07" db="EMBL/GenBank/DDBJ databases">
        <title>De Novo Assembly of kiwifruit Actinidia rufa.</title>
        <authorList>
            <person name="Sugita-Konishi S."/>
            <person name="Sato K."/>
            <person name="Mori E."/>
            <person name="Abe Y."/>
            <person name="Kisaki G."/>
            <person name="Hamano K."/>
            <person name="Suezawa K."/>
            <person name="Otani M."/>
            <person name="Fukuda T."/>
            <person name="Manabe T."/>
            <person name="Gomi K."/>
            <person name="Tabuchi M."/>
            <person name="Akimitsu K."/>
            <person name="Kataoka I."/>
        </authorList>
    </citation>
    <scope>NUCLEOTIDE SEQUENCE [LARGE SCALE GENOMIC DNA]</scope>
    <source>
        <strain evidence="3">cv. Fuchu</strain>
    </source>
</reference>
<keyword evidence="1" id="KW-1133">Transmembrane helix</keyword>
<sequence length="173" mass="19150">MDKRVAIWKIGNSSIYKGWEAYAVTLVKSSLASLPIYFMLLFTIPASVAKRLEKIQRISLWGGDELSIVLLLGIRYANEDKSLWQMVIQWTARMQAIGLQRRDYKAENLKAGKFLADSLQGIGLQNQTTAALDASSTVNNLGKKGKKLSNCALCSLLFTCFTAGHMDMLIAKG</sequence>
<keyword evidence="3" id="KW-1185">Reference proteome</keyword>
<name>A0A7J0H158_9ERIC</name>
<comment type="caution">
    <text evidence="2">The sequence shown here is derived from an EMBL/GenBank/DDBJ whole genome shotgun (WGS) entry which is preliminary data.</text>
</comment>